<name>A0ABD1KAK5_9TELE</name>
<evidence type="ECO:0008006" key="4">
    <source>
        <dbReference type="Google" id="ProtNLM"/>
    </source>
</evidence>
<evidence type="ECO:0000256" key="1">
    <source>
        <dbReference type="SAM" id="MobiDB-lite"/>
    </source>
</evidence>
<reference evidence="2 3" key="1">
    <citation type="submission" date="2024-09" db="EMBL/GenBank/DDBJ databases">
        <title>A chromosome-level genome assembly of Gray's grenadier anchovy, Coilia grayii.</title>
        <authorList>
            <person name="Fu Z."/>
        </authorList>
    </citation>
    <scope>NUCLEOTIDE SEQUENCE [LARGE SCALE GENOMIC DNA]</scope>
    <source>
        <strain evidence="2">G4</strain>
        <tissue evidence="2">Muscle</tissue>
    </source>
</reference>
<organism evidence="2 3">
    <name type="scientific">Coilia grayii</name>
    <name type="common">Gray's grenadier anchovy</name>
    <dbReference type="NCBI Taxonomy" id="363190"/>
    <lineage>
        <taxon>Eukaryota</taxon>
        <taxon>Metazoa</taxon>
        <taxon>Chordata</taxon>
        <taxon>Craniata</taxon>
        <taxon>Vertebrata</taxon>
        <taxon>Euteleostomi</taxon>
        <taxon>Actinopterygii</taxon>
        <taxon>Neopterygii</taxon>
        <taxon>Teleostei</taxon>
        <taxon>Clupei</taxon>
        <taxon>Clupeiformes</taxon>
        <taxon>Clupeoidei</taxon>
        <taxon>Engraulidae</taxon>
        <taxon>Coilinae</taxon>
        <taxon>Coilia</taxon>
    </lineage>
</organism>
<dbReference type="Gene3D" id="2.30.30.100">
    <property type="match status" value="1"/>
</dbReference>
<dbReference type="CDD" id="cd11677">
    <property type="entry name" value="Gemin7"/>
    <property type="match status" value="1"/>
</dbReference>
<dbReference type="Proteomes" id="UP001591681">
    <property type="component" value="Unassembled WGS sequence"/>
</dbReference>
<keyword evidence="3" id="KW-1185">Reference proteome</keyword>
<gene>
    <name evidence="2" type="ORF">ACEWY4_008209</name>
</gene>
<accession>A0ABD1KAK5</accession>
<evidence type="ECO:0000313" key="3">
    <source>
        <dbReference type="Proteomes" id="UP001591681"/>
    </source>
</evidence>
<proteinExistence type="predicted"/>
<protein>
    <recommendedName>
        <fullName evidence="4">Gem-associated protein 7</fullName>
    </recommendedName>
</protein>
<dbReference type="PANTHER" id="PTHR14679:SF1">
    <property type="entry name" value="GEM-ASSOCIATED PROTEIN 7"/>
    <property type="match status" value="1"/>
</dbReference>
<feature type="region of interest" description="Disordered" evidence="1">
    <location>
        <begin position="1"/>
        <end position="33"/>
    </location>
</feature>
<sequence>MSPPLSRPRRSKCGREARRINGRAYGPRQEPDARAYLGPRNAAVPSVLPGWFGEAACVLSTHFSGSWYPVAMHKVPVNVLRLPRGPDPNSRGFDPNSTRFIALCPTSIPASAGEGVGLEEEQRCRSELRERFLRTLIKMTNKPVNFDMYEGVQVQAKFGASDIDVLNFQVSELQTPIGVQKEALLRCQDMISFSFDV</sequence>
<dbReference type="PANTHER" id="PTHR14679">
    <property type="entry name" value="GEM-ASSOCIATED PROTEIN 7"/>
    <property type="match status" value="1"/>
</dbReference>
<dbReference type="AlphaFoldDB" id="A0ABD1KAK5"/>
<comment type="caution">
    <text evidence="2">The sequence shown here is derived from an EMBL/GenBank/DDBJ whole genome shotgun (WGS) entry which is preliminary data.</text>
</comment>
<dbReference type="EMBL" id="JBHFQA010000007">
    <property type="protein sequence ID" value="KAL2096061.1"/>
    <property type="molecule type" value="Genomic_DNA"/>
</dbReference>
<dbReference type="InterPro" id="IPR020338">
    <property type="entry name" value="SMN_gemin7"/>
</dbReference>
<dbReference type="Pfam" id="PF11095">
    <property type="entry name" value="Gemin7"/>
    <property type="match status" value="1"/>
</dbReference>
<evidence type="ECO:0000313" key="2">
    <source>
        <dbReference type="EMBL" id="KAL2096061.1"/>
    </source>
</evidence>